<dbReference type="EMBL" id="WPAF01000001">
    <property type="protein sequence ID" value="KAF0135198.1"/>
    <property type="molecule type" value="Genomic_DNA"/>
</dbReference>
<evidence type="ECO:0000259" key="2">
    <source>
        <dbReference type="Pfam" id="PF13477"/>
    </source>
</evidence>
<accession>A0A833L2D3</accession>
<sequence>MQKNKLKICFLGWANSEHVKRWVKWFAAQGHEVHLLSNVYEEIEGVTVHSLQNKVVSLSDTASRSCRQNNLLTDWVKWAKFNYLSYLKYPSYIRKTKQLLKQIKPDILQGFYIGFAGYIGIFTGFHPFMVFTGGPELLFYPKKSLFHRIWVKFAMKRIDFLTHTSEEANKAAIELGMSPEKSKFMHIGIDLKTFNPHIDPGNLKKRLGIDGHPMVLSTRGLYDAHYNITTLIKAFSVVVKKIPEARLVMKYHSALEKNKFVKLAQDLGIYDKIVWVEKVDYQDMAKFYRAADVYVSLSYTDSGAVSMLEAMACGCVPVVSNLKNMREWIKDGENGFIGDSNDVYTAANSIIKIIESDEKKKTFGLKNIEIIRTQADQEKSFKALEDKSYELVGIKN</sequence>
<evidence type="ECO:0000313" key="4">
    <source>
        <dbReference type="Proteomes" id="UP000488506"/>
    </source>
</evidence>
<dbReference type="Proteomes" id="UP000488506">
    <property type="component" value="Unassembled WGS sequence"/>
</dbReference>
<dbReference type="SUPFAM" id="SSF53756">
    <property type="entry name" value="UDP-Glycosyltransferase/glycogen phosphorylase"/>
    <property type="match status" value="1"/>
</dbReference>
<name>A0A833L2D3_UNCSA</name>
<feature type="domain" description="Glycosyltransferase subfamily 4-like N-terminal" evidence="2">
    <location>
        <begin position="7"/>
        <end position="165"/>
    </location>
</feature>
<organism evidence="3 4">
    <name type="scientific">Candidatus Saganbacteria bacterium</name>
    <dbReference type="NCBI Taxonomy" id="2575572"/>
    <lineage>
        <taxon>Bacteria</taxon>
        <taxon>Bacillati</taxon>
        <taxon>Saganbacteria</taxon>
    </lineage>
</organism>
<dbReference type="Pfam" id="PF13477">
    <property type="entry name" value="Glyco_trans_4_2"/>
    <property type="match status" value="1"/>
</dbReference>
<keyword evidence="3" id="KW-0808">Transferase</keyword>
<dbReference type="PANTHER" id="PTHR12526">
    <property type="entry name" value="GLYCOSYLTRANSFERASE"/>
    <property type="match status" value="1"/>
</dbReference>
<dbReference type="InterPro" id="IPR028098">
    <property type="entry name" value="Glyco_trans_4-like_N"/>
</dbReference>
<protein>
    <submittedName>
        <fullName evidence="3">Glycosyl transferase group 1</fullName>
    </submittedName>
</protein>
<evidence type="ECO:0000259" key="1">
    <source>
        <dbReference type="Pfam" id="PF00534"/>
    </source>
</evidence>
<dbReference type="GO" id="GO:0016757">
    <property type="term" value="F:glycosyltransferase activity"/>
    <property type="evidence" value="ECO:0007669"/>
    <property type="project" value="InterPro"/>
</dbReference>
<dbReference type="InterPro" id="IPR001296">
    <property type="entry name" value="Glyco_trans_1"/>
</dbReference>
<dbReference type="Gene3D" id="3.40.50.2000">
    <property type="entry name" value="Glycogen Phosphorylase B"/>
    <property type="match status" value="2"/>
</dbReference>
<dbReference type="Pfam" id="PF00534">
    <property type="entry name" value="Glycos_transf_1"/>
    <property type="match status" value="1"/>
</dbReference>
<reference evidence="3 4" key="1">
    <citation type="submission" date="2019-12" db="EMBL/GenBank/DDBJ databases">
        <authorList>
            <person name="Wolfe R."/>
            <person name="Danczak R."/>
            <person name="Wilkins M."/>
        </authorList>
    </citation>
    <scope>NUCLEOTIDE SEQUENCE [LARGE SCALE GENOMIC DNA]</scope>
    <source>
        <strain evidence="3">X2_MaxBin.013</strain>
    </source>
</reference>
<feature type="domain" description="Glycosyl transferase family 1" evidence="1">
    <location>
        <begin position="204"/>
        <end position="364"/>
    </location>
</feature>
<evidence type="ECO:0000313" key="3">
    <source>
        <dbReference type="EMBL" id="KAF0135198.1"/>
    </source>
</evidence>
<dbReference type="CDD" id="cd03801">
    <property type="entry name" value="GT4_PimA-like"/>
    <property type="match status" value="1"/>
</dbReference>
<comment type="caution">
    <text evidence="3">The sequence shown here is derived from an EMBL/GenBank/DDBJ whole genome shotgun (WGS) entry which is preliminary data.</text>
</comment>
<gene>
    <name evidence="3" type="ORF">FD145_24</name>
</gene>
<dbReference type="AlphaFoldDB" id="A0A833L2D3"/>
<proteinExistence type="predicted"/>